<evidence type="ECO:0000256" key="5">
    <source>
        <dbReference type="SAM" id="Phobius"/>
    </source>
</evidence>
<feature type="transmembrane region" description="Helical" evidence="5">
    <location>
        <begin position="87"/>
        <end position="109"/>
    </location>
</feature>
<keyword evidence="3 5" id="KW-1133">Transmembrane helix</keyword>
<keyword evidence="4 5" id="KW-0472">Membrane</keyword>
<sequence>MAGTRRLQTEEGDPWFALLLTCCAGLATTIGAAMAFCVNTNDNRVFAVCLALSAGVMTYVSFCEILFKASDSFAEAGFGEEDSFSLATLVFFCGLLASILFEMIAMFFFRRHHMEHKSFEHGSAADVAAAHRDPDYLDVAISPDEGPKGKSNEAQEAAPADVEVAVAQGSDKPLSGMERVNMLQMAAFSGVAIALHNFPEGLATFVATLADPGFGVPMAFAIAIHNVPEGLAVAAPILKATNSKCKAFAWAFLSGMSEPLGGLLAWLVLKEIVGPVTFAILFGIIGGVMIHISFKKLLPSALRYDPENRYTACSFFLGMGIMAASLVIFQY</sequence>
<organism evidence="6 7">
    <name type="scientific">Durusdinium trenchii</name>
    <dbReference type="NCBI Taxonomy" id="1381693"/>
    <lineage>
        <taxon>Eukaryota</taxon>
        <taxon>Sar</taxon>
        <taxon>Alveolata</taxon>
        <taxon>Dinophyceae</taxon>
        <taxon>Suessiales</taxon>
        <taxon>Symbiodiniaceae</taxon>
        <taxon>Durusdinium</taxon>
    </lineage>
</organism>
<feature type="transmembrane region" description="Helical" evidence="5">
    <location>
        <begin position="310"/>
        <end position="329"/>
    </location>
</feature>
<evidence type="ECO:0008006" key="8">
    <source>
        <dbReference type="Google" id="ProtNLM"/>
    </source>
</evidence>
<feature type="transmembrane region" description="Helical" evidence="5">
    <location>
        <begin position="250"/>
        <end position="269"/>
    </location>
</feature>
<comment type="caution">
    <text evidence="6">The sequence shown here is derived from an EMBL/GenBank/DDBJ whole genome shotgun (WGS) entry which is preliminary data.</text>
</comment>
<dbReference type="Proteomes" id="UP001642484">
    <property type="component" value="Unassembled WGS sequence"/>
</dbReference>
<gene>
    <name evidence="6" type="ORF">CCMP2556_LOCUS2240</name>
</gene>
<name>A0ABP0HL68_9DINO</name>
<dbReference type="InterPro" id="IPR003689">
    <property type="entry name" value="ZIP"/>
</dbReference>
<evidence type="ECO:0000256" key="3">
    <source>
        <dbReference type="ARBA" id="ARBA00022989"/>
    </source>
</evidence>
<keyword evidence="7" id="KW-1185">Reference proteome</keyword>
<evidence type="ECO:0000256" key="1">
    <source>
        <dbReference type="ARBA" id="ARBA00004141"/>
    </source>
</evidence>
<comment type="subcellular location">
    <subcellularLocation>
        <location evidence="1">Membrane</location>
        <topology evidence="1">Multi-pass membrane protein</topology>
    </subcellularLocation>
</comment>
<evidence type="ECO:0000313" key="7">
    <source>
        <dbReference type="Proteomes" id="UP001642484"/>
    </source>
</evidence>
<feature type="transmembrane region" description="Helical" evidence="5">
    <location>
        <begin position="45"/>
        <end position="67"/>
    </location>
</feature>
<evidence type="ECO:0000313" key="6">
    <source>
        <dbReference type="EMBL" id="CAK8990912.1"/>
    </source>
</evidence>
<accession>A0ABP0HL68</accession>
<feature type="transmembrane region" description="Helical" evidence="5">
    <location>
        <begin position="180"/>
        <end position="198"/>
    </location>
</feature>
<protein>
    <recommendedName>
        <fullName evidence="8">Zinc transporter ZupT</fullName>
    </recommendedName>
</protein>
<proteinExistence type="predicted"/>
<keyword evidence="2 5" id="KW-0812">Transmembrane</keyword>
<reference evidence="6 7" key="1">
    <citation type="submission" date="2024-02" db="EMBL/GenBank/DDBJ databases">
        <authorList>
            <person name="Chen Y."/>
            <person name="Shah S."/>
            <person name="Dougan E. K."/>
            <person name="Thang M."/>
            <person name="Chan C."/>
        </authorList>
    </citation>
    <scope>NUCLEOTIDE SEQUENCE [LARGE SCALE GENOMIC DNA]</scope>
</reference>
<evidence type="ECO:0000256" key="2">
    <source>
        <dbReference type="ARBA" id="ARBA00022692"/>
    </source>
</evidence>
<feature type="transmembrane region" description="Helical" evidence="5">
    <location>
        <begin position="15"/>
        <end position="38"/>
    </location>
</feature>
<feature type="transmembrane region" description="Helical" evidence="5">
    <location>
        <begin position="275"/>
        <end position="298"/>
    </location>
</feature>
<dbReference type="PANTHER" id="PTHR11040:SF205">
    <property type="entry name" value="ZINC TRANSPORTER ZUPT"/>
    <property type="match status" value="1"/>
</dbReference>
<dbReference type="Pfam" id="PF02535">
    <property type="entry name" value="Zip"/>
    <property type="match status" value="1"/>
</dbReference>
<dbReference type="EMBL" id="CAXAMN010000825">
    <property type="protein sequence ID" value="CAK8990912.1"/>
    <property type="molecule type" value="Genomic_DNA"/>
</dbReference>
<evidence type="ECO:0000256" key="4">
    <source>
        <dbReference type="ARBA" id="ARBA00023136"/>
    </source>
</evidence>
<dbReference type="NCBIfam" id="NF003243">
    <property type="entry name" value="PRK04201.1"/>
    <property type="match status" value="1"/>
</dbReference>
<dbReference type="PANTHER" id="PTHR11040">
    <property type="entry name" value="ZINC/IRON TRANSPORTER"/>
    <property type="match status" value="1"/>
</dbReference>